<dbReference type="PANTHER" id="PTHR48050">
    <property type="entry name" value="STEROL 3-BETA-GLUCOSYLTRANSFERASE"/>
    <property type="match status" value="1"/>
</dbReference>
<proteinExistence type="predicted"/>
<evidence type="ECO:0000313" key="2">
    <source>
        <dbReference type="EMBL" id="KLN36526.1"/>
    </source>
</evidence>
<comment type="caution">
    <text evidence="2">The sequence shown here is derived from an EMBL/GenBank/DDBJ whole genome shotgun (WGS) entry which is preliminary data.</text>
</comment>
<evidence type="ECO:0000259" key="1">
    <source>
        <dbReference type="Pfam" id="PF06722"/>
    </source>
</evidence>
<dbReference type="PANTHER" id="PTHR48050:SF13">
    <property type="entry name" value="STEROL 3-BETA-GLUCOSYLTRANSFERASE UGT80A2"/>
    <property type="match status" value="1"/>
</dbReference>
<organism evidence="2 3">
    <name type="scientific">Cellulosimicrobium funkei</name>
    <dbReference type="NCBI Taxonomy" id="264251"/>
    <lineage>
        <taxon>Bacteria</taxon>
        <taxon>Bacillati</taxon>
        <taxon>Actinomycetota</taxon>
        <taxon>Actinomycetes</taxon>
        <taxon>Micrococcales</taxon>
        <taxon>Promicromonosporaceae</taxon>
        <taxon>Cellulosimicrobium</taxon>
    </lineage>
</organism>
<keyword evidence="2" id="KW-0808">Transferase</keyword>
<evidence type="ECO:0000313" key="3">
    <source>
        <dbReference type="Proteomes" id="UP000035265"/>
    </source>
</evidence>
<reference evidence="2 3" key="1">
    <citation type="submission" date="2014-05" db="EMBL/GenBank/DDBJ databases">
        <title>Cellulosimicrobium funkei U11 genome.</title>
        <authorList>
            <person name="Hu C."/>
            <person name="Gong Y."/>
            <person name="Wan W."/>
            <person name="Jiang M."/>
        </authorList>
    </citation>
    <scope>NUCLEOTIDE SEQUENCE [LARGE SCALE GENOMIC DNA]</scope>
    <source>
        <strain evidence="2 3">U11</strain>
    </source>
</reference>
<keyword evidence="3" id="KW-1185">Reference proteome</keyword>
<sequence>MADVLLCSTPVHAHVTPLLAVTRALVARGHDVRFLTGARFAAAVEAAGATFLALPAEADFDDRDLAAAFPGRAGRTGLDAIRHDMLEIFVGPGVAQHRAVVDALASRPADAVLVEPLFLGAMPLVATPADGRPPVLALGIFPLGLKSDRTAPFGLGVLPARGPLGVARNRVLHRFVEQVAFAAPQRAAQDMVRAAGGEPSGTFFLGWPADADAVVQLTVPELEYPRPDVATPVRFVGPPRPAAGSGDLPAWWGDLDTRRPVVHVTQGTVANEDPTQLLVPTLRALADEDVLVVAATGGRPVGSLGPLPANARAAAYLPYDALLPRTSVLVTNGGYGGVHHALRHGVPVVVAGKTEDKAEVAARVAWTGAGVRLRTSTPRPAQVRRAVRRLLADPSYARASARIGERIAASPGEDGVVDVVEEVVAARGASRAVR</sequence>
<name>A0A0H2KSP4_9MICO</name>
<dbReference type="STRING" id="264251.FB00_01360"/>
<feature type="domain" description="Erythromycin biosynthesis protein CIII-like C-terminal" evidence="1">
    <location>
        <begin position="282"/>
        <end position="422"/>
    </location>
</feature>
<dbReference type="InterPro" id="IPR002213">
    <property type="entry name" value="UDP_glucos_trans"/>
</dbReference>
<dbReference type="AlphaFoldDB" id="A0A0H2KSP4"/>
<dbReference type="GO" id="GO:0016758">
    <property type="term" value="F:hexosyltransferase activity"/>
    <property type="evidence" value="ECO:0007669"/>
    <property type="project" value="UniProtKB-ARBA"/>
</dbReference>
<dbReference type="GO" id="GO:0008194">
    <property type="term" value="F:UDP-glycosyltransferase activity"/>
    <property type="evidence" value="ECO:0007669"/>
    <property type="project" value="InterPro"/>
</dbReference>
<dbReference type="EMBL" id="JNBQ01000001">
    <property type="protein sequence ID" value="KLN36526.1"/>
    <property type="molecule type" value="Genomic_DNA"/>
</dbReference>
<dbReference type="SUPFAM" id="SSF53756">
    <property type="entry name" value="UDP-Glycosyltransferase/glycogen phosphorylase"/>
    <property type="match status" value="1"/>
</dbReference>
<gene>
    <name evidence="2" type="ORF">FB00_01360</name>
</gene>
<dbReference type="Gene3D" id="3.40.50.2000">
    <property type="entry name" value="Glycogen Phosphorylase B"/>
    <property type="match status" value="2"/>
</dbReference>
<dbReference type="InterPro" id="IPR010610">
    <property type="entry name" value="EryCIII-like_C"/>
</dbReference>
<dbReference type="InterPro" id="IPR050426">
    <property type="entry name" value="Glycosyltransferase_28"/>
</dbReference>
<protein>
    <submittedName>
        <fullName evidence="2">Glycosyl transferase</fullName>
    </submittedName>
</protein>
<dbReference type="GO" id="GO:0017000">
    <property type="term" value="P:antibiotic biosynthetic process"/>
    <property type="evidence" value="ECO:0007669"/>
    <property type="project" value="UniProtKB-ARBA"/>
</dbReference>
<dbReference type="Pfam" id="PF06722">
    <property type="entry name" value="EryCIII-like_C"/>
    <property type="match status" value="1"/>
</dbReference>
<dbReference type="Proteomes" id="UP000035265">
    <property type="component" value="Unassembled WGS sequence"/>
</dbReference>
<dbReference type="FunFam" id="3.40.50.2000:FF:000072">
    <property type="entry name" value="Glycosyl transferase"/>
    <property type="match status" value="1"/>
</dbReference>
<dbReference type="CDD" id="cd03784">
    <property type="entry name" value="GT1_Gtf-like"/>
    <property type="match status" value="1"/>
</dbReference>
<accession>A0A0H2KSP4</accession>
<dbReference type="RefSeq" id="WP_047231006.1">
    <property type="nucleotide sequence ID" value="NZ_JNBQ01000001.1"/>
</dbReference>
<dbReference type="PATRIC" id="fig|264251.5.peg.282"/>